<dbReference type="Pfam" id="PF07645">
    <property type="entry name" value="EGF_CA"/>
    <property type="match status" value="1"/>
</dbReference>
<dbReference type="Gene3D" id="2.10.25.10">
    <property type="entry name" value="Laminin"/>
    <property type="match status" value="3"/>
</dbReference>
<dbReference type="InterPro" id="IPR009030">
    <property type="entry name" value="Growth_fac_rcpt_cys_sf"/>
</dbReference>
<accession>A0AA35WM61</accession>
<evidence type="ECO:0000256" key="2">
    <source>
        <dbReference type="ARBA" id="ARBA00022729"/>
    </source>
</evidence>
<gene>
    <name evidence="7" type="ORF">GBAR_LOCUS11486</name>
</gene>
<evidence type="ECO:0000256" key="5">
    <source>
        <dbReference type="PROSITE-ProRule" id="PRU00076"/>
    </source>
</evidence>
<evidence type="ECO:0000313" key="8">
    <source>
        <dbReference type="Proteomes" id="UP001174909"/>
    </source>
</evidence>
<dbReference type="InterPro" id="IPR001881">
    <property type="entry name" value="EGF-like_Ca-bd_dom"/>
</dbReference>
<dbReference type="InterPro" id="IPR018097">
    <property type="entry name" value="EGF_Ca-bd_CS"/>
</dbReference>
<protein>
    <submittedName>
        <fullName evidence="7">Fibrillin-1</fullName>
    </submittedName>
</protein>
<dbReference type="Pfam" id="PF12947">
    <property type="entry name" value="EGF_3"/>
    <property type="match status" value="2"/>
</dbReference>
<dbReference type="InterPro" id="IPR000742">
    <property type="entry name" value="EGF"/>
</dbReference>
<dbReference type="PROSITE" id="PS01186">
    <property type="entry name" value="EGF_2"/>
    <property type="match status" value="3"/>
</dbReference>
<keyword evidence="4" id="KW-1015">Disulfide bond</keyword>
<feature type="domain" description="EGF-like" evidence="6">
    <location>
        <begin position="90"/>
        <end position="128"/>
    </location>
</feature>
<keyword evidence="8" id="KW-1185">Reference proteome</keyword>
<dbReference type="PROSITE" id="PS01187">
    <property type="entry name" value="EGF_CA"/>
    <property type="match status" value="1"/>
</dbReference>
<organism evidence="7 8">
    <name type="scientific">Geodia barretti</name>
    <name type="common">Barrett's horny sponge</name>
    <dbReference type="NCBI Taxonomy" id="519541"/>
    <lineage>
        <taxon>Eukaryota</taxon>
        <taxon>Metazoa</taxon>
        <taxon>Porifera</taxon>
        <taxon>Demospongiae</taxon>
        <taxon>Heteroscleromorpha</taxon>
        <taxon>Tetractinellida</taxon>
        <taxon>Astrophorina</taxon>
        <taxon>Geodiidae</taxon>
        <taxon>Geodia</taxon>
    </lineage>
</organism>
<reference evidence="7" key="1">
    <citation type="submission" date="2023-03" db="EMBL/GenBank/DDBJ databases">
        <authorList>
            <person name="Steffen K."/>
            <person name="Cardenas P."/>
        </authorList>
    </citation>
    <scope>NUCLEOTIDE SEQUENCE</scope>
</reference>
<comment type="caution">
    <text evidence="7">The sequence shown here is derived from an EMBL/GenBank/DDBJ whole genome shotgun (WGS) entry which is preliminary data.</text>
</comment>
<comment type="caution">
    <text evidence="5">Lacks conserved residue(s) required for the propagation of feature annotation.</text>
</comment>
<feature type="domain" description="EGF-like" evidence="6">
    <location>
        <begin position="129"/>
        <end position="169"/>
    </location>
</feature>
<keyword evidence="3" id="KW-0677">Repeat</keyword>
<dbReference type="FunFam" id="2.10.25.10:FF:000038">
    <property type="entry name" value="Fibrillin 2"/>
    <property type="match status" value="2"/>
</dbReference>
<keyword evidence="1 5" id="KW-0245">EGF-like domain</keyword>
<dbReference type="SUPFAM" id="SSF57184">
    <property type="entry name" value="Growth factor receptor domain"/>
    <property type="match status" value="1"/>
</dbReference>
<dbReference type="AlphaFoldDB" id="A0AA35WM61"/>
<evidence type="ECO:0000256" key="3">
    <source>
        <dbReference type="ARBA" id="ARBA00022737"/>
    </source>
</evidence>
<dbReference type="SMART" id="SM00179">
    <property type="entry name" value="EGF_CA"/>
    <property type="match status" value="3"/>
</dbReference>
<evidence type="ECO:0000256" key="1">
    <source>
        <dbReference type="ARBA" id="ARBA00022536"/>
    </source>
</evidence>
<dbReference type="Proteomes" id="UP001174909">
    <property type="component" value="Unassembled WGS sequence"/>
</dbReference>
<feature type="domain" description="EGF-like" evidence="6">
    <location>
        <begin position="170"/>
        <end position="210"/>
    </location>
</feature>
<dbReference type="InterPro" id="IPR024731">
    <property type="entry name" value="NELL2-like_EGF"/>
</dbReference>
<evidence type="ECO:0000259" key="6">
    <source>
        <dbReference type="PROSITE" id="PS50026"/>
    </source>
</evidence>
<sequence length="246" mass="26438">MDMRENTFTCDTLTLEPSEYFQIQGGDRVGAYSDLMETTDYLDVLRDHNSRRVDSWTGGGSCTQADMEISPTIRNSNRQRAQLHLYVDINIDECAVGEHNCHTNIVGADGSFQCSCNTGYSGDGRNCNNIDECSTGAHSCAQQATCADTDGSFLCTCNTGYTGDGTGCIDIDECATNVGNCAEQATCTDFEGSFSCMCNTGYIGNGLDCSDIDECDDDNSCDENAECTNSVAAIPVCVYLDTLGME</sequence>
<dbReference type="InterPro" id="IPR049883">
    <property type="entry name" value="NOTCH1_EGF-like"/>
</dbReference>
<dbReference type="InterPro" id="IPR000152">
    <property type="entry name" value="EGF-type_Asp/Asn_hydroxyl_site"/>
</dbReference>
<dbReference type="CDD" id="cd00054">
    <property type="entry name" value="EGF_CA"/>
    <property type="match status" value="2"/>
</dbReference>
<dbReference type="PANTHER" id="PTHR24039:SF58">
    <property type="entry name" value="EGF-LIKE DOMAIN-CONTAINING PROTEIN"/>
    <property type="match status" value="1"/>
</dbReference>
<dbReference type="PROSITE" id="PS50026">
    <property type="entry name" value="EGF_3"/>
    <property type="match status" value="3"/>
</dbReference>
<dbReference type="SMART" id="SM00181">
    <property type="entry name" value="EGF"/>
    <property type="match status" value="3"/>
</dbReference>
<evidence type="ECO:0000313" key="7">
    <source>
        <dbReference type="EMBL" id="CAI8019032.1"/>
    </source>
</evidence>
<keyword evidence="2" id="KW-0732">Signal</keyword>
<dbReference type="PANTHER" id="PTHR24039">
    <property type="entry name" value="FIBRILLIN-RELATED"/>
    <property type="match status" value="1"/>
</dbReference>
<proteinExistence type="predicted"/>
<evidence type="ECO:0000256" key="4">
    <source>
        <dbReference type="ARBA" id="ARBA00023157"/>
    </source>
</evidence>
<dbReference type="EMBL" id="CASHTH010001722">
    <property type="protein sequence ID" value="CAI8019032.1"/>
    <property type="molecule type" value="Genomic_DNA"/>
</dbReference>
<name>A0AA35WM61_GEOBA</name>
<dbReference type="PROSITE" id="PS00010">
    <property type="entry name" value="ASX_HYDROXYL"/>
    <property type="match status" value="2"/>
</dbReference>
<dbReference type="GO" id="GO:0005509">
    <property type="term" value="F:calcium ion binding"/>
    <property type="evidence" value="ECO:0007669"/>
    <property type="project" value="InterPro"/>
</dbReference>